<keyword evidence="4" id="KW-0808">Transferase</keyword>
<keyword evidence="6" id="KW-0472">Membrane</keyword>
<accession>A0A926EAV2</accession>
<gene>
    <name evidence="7" type="ORF">H8692_06525</name>
</gene>
<dbReference type="EMBL" id="JACRTA010000002">
    <property type="protein sequence ID" value="MBC8568407.1"/>
    <property type="molecule type" value="Genomic_DNA"/>
</dbReference>
<evidence type="ECO:0000313" key="8">
    <source>
        <dbReference type="Proteomes" id="UP000610862"/>
    </source>
</evidence>
<dbReference type="InterPro" id="IPR043148">
    <property type="entry name" value="TagF_C"/>
</dbReference>
<dbReference type="GO" id="GO:0019350">
    <property type="term" value="P:teichoic acid biosynthetic process"/>
    <property type="evidence" value="ECO:0007669"/>
    <property type="project" value="UniProtKB-KW"/>
</dbReference>
<dbReference type="InterPro" id="IPR051612">
    <property type="entry name" value="Teichoic_Acid_Biosynth"/>
</dbReference>
<evidence type="ECO:0000256" key="1">
    <source>
        <dbReference type="ARBA" id="ARBA00004202"/>
    </source>
</evidence>
<dbReference type="Gene3D" id="3.40.50.12580">
    <property type="match status" value="1"/>
</dbReference>
<dbReference type="AlphaFoldDB" id="A0A926EAV2"/>
<protein>
    <submittedName>
        <fullName evidence="7">CDP-glycerol glycerophosphotransferase family protein</fullName>
    </submittedName>
</protein>
<evidence type="ECO:0000256" key="4">
    <source>
        <dbReference type="ARBA" id="ARBA00022679"/>
    </source>
</evidence>
<dbReference type="PANTHER" id="PTHR37316">
    <property type="entry name" value="TEICHOIC ACID GLYCEROL-PHOSPHATE PRIMASE"/>
    <property type="match status" value="1"/>
</dbReference>
<dbReference type="PANTHER" id="PTHR37316:SF2">
    <property type="entry name" value="TEICHOIC ACID RIBITOL-PHOSPHATE POLYMERASE TARK"/>
    <property type="match status" value="1"/>
</dbReference>
<dbReference type="Pfam" id="PF04464">
    <property type="entry name" value="Glyphos_transf"/>
    <property type="match status" value="1"/>
</dbReference>
<sequence>MIFNRLCCVFIPLKSDQVLFLAETHKGLNGNLKAVYDYLDNSRHDLHLVSYTKGDRRERHGIKAVLSIWKAISVSGYIFLDDLYTATSHMKVRRGQEIIQLWHGAGAYKKFGHSRKDLHVNVSGKMRVHKGYKKYTKAIVSGSRIAWCYSEAFGMDEGKIYATGSPRMDELFDNKYVKDTKERFLEQYPELKNKKIVLFAPTYRGTHVRDADYGFEQANLNQLIKRLGDDYVILTRWHPALKNNVKRGIAVVKCCDFGERIIDFTDYEDVNDLLIACDIMITDYSSIIFDYFPLDKPIIYFVYDKDDYAGDRGLYYSFDKYLFGRVSEDFESLVESVKAEDLCREKREDFYNLFLDGCDGHSTERVCRLLWNVKQ</sequence>
<evidence type="ECO:0000256" key="6">
    <source>
        <dbReference type="ARBA" id="ARBA00023136"/>
    </source>
</evidence>
<dbReference type="Proteomes" id="UP000610862">
    <property type="component" value="Unassembled WGS sequence"/>
</dbReference>
<comment type="subcellular location">
    <subcellularLocation>
        <location evidence="1">Cell membrane</location>
        <topology evidence="1">Peripheral membrane protein</topology>
    </subcellularLocation>
</comment>
<dbReference type="InterPro" id="IPR007554">
    <property type="entry name" value="Glycerophosphate_synth"/>
</dbReference>
<dbReference type="RefSeq" id="WP_187525281.1">
    <property type="nucleotide sequence ID" value="NZ_JACRTA010000002.1"/>
</dbReference>
<keyword evidence="8" id="KW-1185">Reference proteome</keyword>
<keyword evidence="5" id="KW-0777">Teichoic acid biosynthesis</keyword>
<evidence type="ECO:0000256" key="5">
    <source>
        <dbReference type="ARBA" id="ARBA00022944"/>
    </source>
</evidence>
<dbReference type="GO" id="GO:0047355">
    <property type="term" value="F:CDP-glycerol glycerophosphotransferase activity"/>
    <property type="evidence" value="ECO:0007669"/>
    <property type="project" value="InterPro"/>
</dbReference>
<proteinExistence type="inferred from homology"/>
<comment type="similarity">
    <text evidence="2">Belongs to the CDP-glycerol glycerophosphotransferase family.</text>
</comment>
<evidence type="ECO:0000256" key="3">
    <source>
        <dbReference type="ARBA" id="ARBA00022475"/>
    </source>
</evidence>
<name>A0A926EAV2_9FIRM</name>
<organism evidence="7 8">
    <name type="scientific">Lentihominibacter hominis</name>
    <dbReference type="NCBI Taxonomy" id="2763645"/>
    <lineage>
        <taxon>Bacteria</taxon>
        <taxon>Bacillati</taxon>
        <taxon>Bacillota</taxon>
        <taxon>Clostridia</taxon>
        <taxon>Peptostreptococcales</taxon>
        <taxon>Anaerovoracaceae</taxon>
        <taxon>Lentihominibacter</taxon>
    </lineage>
</organism>
<reference evidence="7" key="1">
    <citation type="submission" date="2020-08" db="EMBL/GenBank/DDBJ databases">
        <title>Genome public.</title>
        <authorList>
            <person name="Liu C."/>
            <person name="Sun Q."/>
        </authorList>
    </citation>
    <scope>NUCLEOTIDE SEQUENCE</scope>
    <source>
        <strain evidence="7">NSJ-24</strain>
    </source>
</reference>
<dbReference type="Gene3D" id="3.40.50.11820">
    <property type="match status" value="1"/>
</dbReference>
<evidence type="ECO:0000256" key="2">
    <source>
        <dbReference type="ARBA" id="ARBA00010488"/>
    </source>
</evidence>
<keyword evidence="3" id="KW-1003">Cell membrane</keyword>
<dbReference type="SUPFAM" id="SSF53756">
    <property type="entry name" value="UDP-Glycosyltransferase/glycogen phosphorylase"/>
    <property type="match status" value="1"/>
</dbReference>
<dbReference type="InterPro" id="IPR043149">
    <property type="entry name" value="TagF_N"/>
</dbReference>
<dbReference type="GO" id="GO:0005886">
    <property type="term" value="C:plasma membrane"/>
    <property type="evidence" value="ECO:0007669"/>
    <property type="project" value="UniProtKB-SubCell"/>
</dbReference>
<comment type="caution">
    <text evidence="7">The sequence shown here is derived from an EMBL/GenBank/DDBJ whole genome shotgun (WGS) entry which is preliminary data.</text>
</comment>
<evidence type="ECO:0000313" key="7">
    <source>
        <dbReference type="EMBL" id="MBC8568407.1"/>
    </source>
</evidence>